<dbReference type="InterPro" id="IPR008995">
    <property type="entry name" value="Mo/tungstate-bd_C_term_dom"/>
</dbReference>
<dbReference type="InterPro" id="IPR003439">
    <property type="entry name" value="ABC_transporter-like_ATP-bd"/>
</dbReference>
<dbReference type="AlphaFoldDB" id="A0A2T0WXT6"/>
<dbReference type="InterPro" id="IPR011868">
    <property type="entry name" value="ModC_ABC_ATP-bd"/>
</dbReference>
<dbReference type="InterPro" id="IPR005116">
    <property type="entry name" value="Transp-assoc_OB_typ1"/>
</dbReference>
<evidence type="ECO:0000259" key="10">
    <source>
        <dbReference type="PROSITE" id="PS50893"/>
    </source>
</evidence>
<dbReference type="EMBL" id="PVTQ01000003">
    <property type="protein sequence ID" value="PRY91481.1"/>
    <property type="molecule type" value="Genomic_DNA"/>
</dbReference>
<dbReference type="Proteomes" id="UP000238392">
    <property type="component" value="Unassembled WGS sequence"/>
</dbReference>
<evidence type="ECO:0000256" key="1">
    <source>
        <dbReference type="ARBA" id="ARBA00022448"/>
    </source>
</evidence>
<evidence type="ECO:0000256" key="9">
    <source>
        <dbReference type="PROSITE-ProRule" id="PRU01213"/>
    </source>
</evidence>
<dbReference type="Gene3D" id="3.40.50.300">
    <property type="entry name" value="P-loop containing nucleotide triphosphate hydrolases"/>
    <property type="match status" value="1"/>
</dbReference>
<evidence type="ECO:0000313" key="13">
    <source>
        <dbReference type="Proteomes" id="UP000238392"/>
    </source>
</evidence>
<gene>
    <name evidence="12" type="ORF">CLV74_10365</name>
</gene>
<feature type="domain" description="ABC transporter" evidence="10">
    <location>
        <begin position="1"/>
        <end position="229"/>
    </location>
</feature>
<protein>
    <submittedName>
        <fullName evidence="12">Molybdate transport system ATP-binding protein</fullName>
    </submittedName>
</protein>
<dbReference type="InterPro" id="IPR017871">
    <property type="entry name" value="ABC_transporter-like_CS"/>
</dbReference>
<keyword evidence="6 12" id="KW-0067">ATP-binding</keyword>
<evidence type="ECO:0000256" key="3">
    <source>
        <dbReference type="ARBA" id="ARBA00022505"/>
    </source>
</evidence>
<proteinExistence type="predicted"/>
<feature type="domain" description="Mop" evidence="11">
    <location>
        <begin position="288"/>
        <end position="354"/>
    </location>
</feature>
<dbReference type="InterPro" id="IPR027417">
    <property type="entry name" value="P-loop_NTPase"/>
</dbReference>
<dbReference type="InterPro" id="IPR004606">
    <property type="entry name" value="Mop_domain"/>
</dbReference>
<dbReference type="GO" id="GO:0016020">
    <property type="term" value="C:membrane"/>
    <property type="evidence" value="ECO:0007669"/>
    <property type="project" value="InterPro"/>
</dbReference>
<dbReference type="Pfam" id="PF00005">
    <property type="entry name" value="ABC_tran"/>
    <property type="match status" value="1"/>
</dbReference>
<name>A0A2T0WXT6_9RHOB</name>
<evidence type="ECO:0000256" key="7">
    <source>
        <dbReference type="ARBA" id="ARBA00022967"/>
    </source>
</evidence>
<evidence type="ECO:0000313" key="12">
    <source>
        <dbReference type="EMBL" id="PRY91481.1"/>
    </source>
</evidence>
<evidence type="ECO:0000259" key="11">
    <source>
        <dbReference type="PROSITE" id="PS51866"/>
    </source>
</evidence>
<dbReference type="GO" id="GO:0015098">
    <property type="term" value="F:molybdate ion transmembrane transporter activity"/>
    <property type="evidence" value="ECO:0007669"/>
    <property type="project" value="InterPro"/>
</dbReference>
<reference evidence="12 13" key="1">
    <citation type="submission" date="2018-03" db="EMBL/GenBank/DDBJ databases">
        <title>Genomic Encyclopedia of Archaeal and Bacterial Type Strains, Phase II (KMG-II): from individual species to whole genera.</title>
        <authorList>
            <person name="Goeker M."/>
        </authorList>
    </citation>
    <scope>NUCLEOTIDE SEQUENCE [LARGE SCALE GENOMIC DNA]</scope>
    <source>
        <strain evidence="12 13">DSM 100212</strain>
    </source>
</reference>
<dbReference type="InterPro" id="IPR050334">
    <property type="entry name" value="Molybdenum_import_ModC"/>
</dbReference>
<keyword evidence="3 9" id="KW-0500">Molybdenum</keyword>
<keyword evidence="5" id="KW-0547">Nucleotide-binding</keyword>
<evidence type="ECO:0000256" key="8">
    <source>
        <dbReference type="ARBA" id="ARBA00023136"/>
    </source>
</evidence>
<dbReference type="PANTHER" id="PTHR43514">
    <property type="entry name" value="ABC TRANSPORTER I FAMILY MEMBER 10"/>
    <property type="match status" value="1"/>
</dbReference>
<dbReference type="SMART" id="SM00382">
    <property type="entry name" value="AAA"/>
    <property type="match status" value="1"/>
</dbReference>
<keyword evidence="1" id="KW-0813">Transport</keyword>
<evidence type="ECO:0000256" key="5">
    <source>
        <dbReference type="ARBA" id="ARBA00022741"/>
    </source>
</evidence>
<dbReference type="PROSITE" id="PS00211">
    <property type="entry name" value="ABC_TRANSPORTER_1"/>
    <property type="match status" value="1"/>
</dbReference>
<dbReference type="PROSITE" id="PS50893">
    <property type="entry name" value="ABC_TRANSPORTER_2"/>
    <property type="match status" value="1"/>
</dbReference>
<dbReference type="OrthoDB" id="9802264at2"/>
<dbReference type="GO" id="GO:0005524">
    <property type="term" value="F:ATP binding"/>
    <property type="evidence" value="ECO:0007669"/>
    <property type="project" value="UniProtKB-KW"/>
</dbReference>
<dbReference type="SUPFAM" id="SSF52540">
    <property type="entry name" value="P-loop containing nucleoside triphosphate hydrolases"/>
    <property type="match status" value="1"/>
</dbReference>
<evidence type="ECO:0000256" key="6">
    <source>
        <dbReference type="ARBA" id="ARBA00022840"/>
    </source>
</evidence>
<dbReference type="Gene3D" id="2.40.50.100">
    <property type="match status" value="1"/>
</dbReference>
<dbReference type="GO" id="GO:0140359">
    <property type="term" value="F:ABC-type transporter activity"/>
    <property type="evidence" value="ECO:0007669"/>
    <property type="project" value="InterPro"/>
</dbReference>
<dbReference type="GO" id="GO:0016887">
    <property type="term" value="F:ATP hydrolysis activity"/>
    <property type="evidence" value="ECO:0007669"/>
    <property type="project" value="InterPro"/>
</dbReference>
<dbReference type="Pfam" id="PF03459">
    <property type="entry name" value="TOBE"/>
    <property type="match status" value="1"/>
</dbReference>
<keyword evidence="7" id="KW-1278">Translocase</keyword>
<dbReference type="NCBIfam" id="TIGR02142">
    <property type="entry name" value="modC_ABC"/>
    <property type="match status" value="1"/>
</dbReference>
<keyword evidence="2" id="KW-1003">Cell membrane</keyword>
<keyword evidence="8" id="KW-0472">Membrane</keyword>
<dbReference type="RefSeq" id="WP_106263154.1">
    <property type="nucleotide sequence ID" value="NZ_PVTQ01000003.1"/>
</dbReference>
<organism evidence="12 13">
    <name type="scientific">Donghicola tyrosinivorans</name>
    <dbReference type="NCBI Taxonomy" id="1652492"/>
    <lineage>
        <taxon>Bacteria</taxon>
        <taxon>Pseudomonadati</taxon>
        <taxon>Pseudomonadota</taxon>
        <taxon>Alphaproteobacteria</taxon>
        <taxon>Rhodobacterales</taxon>
        <taxon>Roseobacteraceae</taxon>
        <taxon>Donghicola</taxon>
    </lineage>
</organism>
<dbReference type="SUPFAM" id="SSF50331">
    <property type="entry name" value="MOP-like"/>
    <property type="match status" value="1"/>
</dbReference>
<comment type="caution">
    <text evidence="12">The sequence shown here is derived from an EMBL/GenBank/DDBJ whole genome shotgun (WGS) entry which is preliminary data.</text>
</comment>
<evidence type="ECO:0000256" key="4">
    <source>
        <dbReference type="ARBA" id="ARBA00022519"/>
    </source>
</evidence>
<keyword evidence="4" id="KW-0997">Cell inner membrane</keyword>
<dbReference type="InterPro" id="IPR003593">
    <property type="entry name" value="AAA+_ATPase"/>
</dbReference>
<dbReference type="PROSITE" id="PS51866">
    <property type="entry name" value="MOP"/>
    <property type="match status" value="1"/>
</dbReference>
<evidence type="ECO:0000256" key="2">
    <source>
        <dbReference type="ARBA" id="ARBA00022475"/>
    </source>
</evidence>
<accession>A0A2T0WXT6</accession>
<keyword evidence="13" id="KW-1185">Reference proteome</keyword>
<sequence>MIEICIRHEVPGFALTCDFTAPAGVTCLFGHSGSGKTTVVNAVAGLLRPDAARISVNGRMLEDSGAGLWLPPHQRRIGYVFQDARLFPHMTVAGNLAYGIPKEPKGAAWDRVIGILGIEALLERKPRSLSGGEQQRVAIGRALLSGPDLLLMDEPLAALDGPRKDEILPYLERLRDEVQIPILYVSHAVSEVARLATTVVLLERGRVVRSGPVSEIFADPTLVPVLGARDAGAVLEARIVRHHDDGLTELSCAGGTLWLPQVNGAEGSGLRVRISASEVMLAKERPEGISALNVLEGMVSAIRIGDGPGAVVQLQVGDAQLLARITRRSVEAMGLNEGARVYAVAKSVAVARADVGAGIR</sequence>
<dbReference type="PANTHER" id="PTHR43514:SF4">
    <property type="entry name" value="ABC TRANSPORTER I FAMILY MEMBER 10"/>
    <property type="match status" value="1"/>
</dbReference>